<dbReference type="HOGENOM" id="CLU_1986982_0_0_1"/>
<protein>
    <submittedName>
        <fullName evidence="1">Uncharacterized protein</fullName>
    </submittedName>
</protein>
<keyword evidence="2" id="KW-1185">Reference proteome</keyword>
<dbReference type="Proteomes" id="UP000022910">
    <property type="component" value="Unassembled WGS sequence"/>
</dbReference>
<reference evidence="1 2" key="1">
    <citation type="submission" date="2014-02" db="EMBL/GenBank/DDBJ databases">
        <title>Single nucleus genome sequencing reveals high similarity among nuclei of an endomycorrhizal fungus.</title>
        <authorList>
            <person name="Lin K."/>
            <person name="Geurts R."/>
            <person name="Zhang Z."/>
            <person name="Limpens E."/>
            <person name="Saunders D.G."/>
            <person name="Mu D."/>
            <person name="Pang E."/>
            <person name="Cao H."/>
            <person name="Cha H."/>
            <person name="Lin T."/>
            <person name="Zhou Q."/>
            <person name="Shang Y."/>
            <person name="Li Y."/>
            <person name="Ivanov S."/>
            <person name="Sharma T."/>
            <person name="Velzen R.V."/>
            <person name="Ruijter N.D."/>
            <person name="Aanen D.K."/>
            <person name="Win J."/>
            <person name="Kamoun S."/>
            <person name="Bisseling T."/>
            <person name="Huang S."/>
        </authorList>
    </citation>
    <scope>NUCLEOTIDE SEQUENCE [LARGE SCALE GENOMIC DNA]</scope>
    <source>
        <strain evidence="2">DAOM197198w</strain>
    </source>
</reference>
<dbReference type="AlphaFoldDB" id="A0A015LAK3"/>
<gene>
    <name evidence="1" type="ORF">RirG_258120</name>
</gene>
<sequence>MTSTLTVIGLVTRLKSSSQIIYGEAVYREKVSNDNIVFGFKQFTNAMHEYNESFREGDLVLFGGKFTIDDQKLLVVIEMANVIEPKLGRDNEPLEWDPLKIPATKPFIRIATSAYELVTIFNNIKFVKTRSLIYTPFHKEARYINFEVGYLKDAK</sequence>
<comment type="caution">
    <text evidence="1">The sequence shown here is derived from an EMBL/GenBank/DDBJ whole genome shotgun (WGS) entry which is preliminary data.</text>
</comment>
<evidence type="ECO:0000313" key="1">
    <source>
        <dbReference type="EMBL" id="EXX51848.1"/>
    </source>
</evidence>
<proteinExistence type="predicted"/>
<accession>A0A015LAK3</accession>
<evidence type="ECO:0000313" key="2">
    <source>
        <dbReference type="Proteomes" id="UP000022910"/>
    </source>
</evidence>
<organism evidence="1 2">
    <name type="scientific">Rhizophagus irregularis (strain DAOM 197198w)</name>
    <name type="common">Glomus intraradices</name>
    <dbReference type="NCBI Taxonomy" id="1432141"/>
    <lineage>
        <taxon>Eukaryota</taxon>
        <taxon>Fungi</taxon>
        <taxon>Fungi incertae sedis</taxon>
        <taxon>Mucoromycota</taxon>
        <taxon>Glomeromycotina</taxon>
        <taxon>Glomeromycetes</taxon>
        <taxon>Glomerales</taxon>
        <taxon>Glomeraceae</taxon>
        <taxon>Rhizophagus</taxon>
    </lineage>
</organism>
<name>A0A015LAK3_RHIIW</name>
<dbReference type="OrthoDB" id="2349209at2759"/>
<dbReference type="EMBL" id="JEMT01029542">
    <property type="protein sequence ID" value="EXX51848.1"/>
    <property type="molecule type" value="Genomic_DNA"/>
</dbReference>